<dbReference type="NCBIfam" id="TIGR00634">
    <property type="entry name" value="recN"/>
    <property type="match status" value="1"/>
</dbReference>
<keyword evidence="5" id="KW-0227">DNA damage</keyword>
<keyword evidence="6" id="KW-0067">ATP-binding</keyword>
<comment type="function">
    <text evidence="1">May be involved in recombinational repair of damaged DNA.</text>
</comment>
<keyword evidence="4" id="KW-0547">Nucleotide-binding</keyword>
<feature type="coiled-coil region" evidence="9">
    <location>
        <begin position="348"/>
        <end position="375"/>
    </location>
</feature>
<keyword evidence="9" id="KW-0175">Coiled coil</keyword>
<keyword evidence="7" id="KW-0234">DNA repair</keyword>
<evidence type="ECO:0000256" key="1">
    <source>
        <dbReference type="ARBA" id="ARBA00003618"/>
    </source>
</evidence>
<dbReference type="InterPro" id="IPR003395">
    <property type="entry name" value="RecF/RecN/SMC_N"/>
</dbReference>
<dbReference type="Gene3D" id="3.40.50.300">
    <property type="entry name" value="P-loop containing nucleotide triphosphate hydrolases"/>
    <property type="match status" value="2"/>
</dbReference>
<organism evidence="12 13">
    <name type="scientific">Sphaerisporangium dianthi</name>
    <dbReference type="NCBI Taxonomy" id="1436120"/>
    <lineage>
        <taxon>Bacteria</taxon>
        <taxon>Bacillati</taxon>
        <taxon>Actinomycetota</taxon>
        <taxon>Actinomycetes</taxon>
        <taxon>Streptosporangiales</taxon>
        <taxon>Streptosporangiaceae</taxon>
        <taxon>Sphaerisporangium</taxon>
    </lineage>
</organism>
<dbReference type="Pfam" id="PF02463">
    <property type="entry name" value="SMC_N"/>
    <property type="match status" value="1"/>
</dbReference>
<feature type="region of interest" description="Disordered" evidence="10">
    <location>
        <begin position="576"/>
        <end position="611"/>
    </location>
</feature>
<dbReference type="InterPro" id="IPR027417">
    <property type="entry name" value="P-loop_NTPase"/>
</dbReference>
<evidence type="ECO:0000256" key="2">
    <source>
        <dbReference type="ARBA" id="ARBA00009441"/>
    </source>
</evidence>
<reference evidence="13" key="1">
    <citation type="journal article" date="2019" name="Int. J. Syst. Evol. Microbiol.">
        <title>The Global Catalogue of Microorganisms (GCM) 10K type strain sequencing project: providing services to taxonomists for standard genome sequencing and annotation.</title>
        <authorList>
            <consortium name="The Broad Institute Genomics Platform"/>
            <consortium name="The Broad Institute Genome Sequencing Center for Infectious Disease"/>
            <person name="Wu L."/>
            <person name="Ma J."/>
        </authorList>
    </citation>
    <scope>NUCLEOTIDE SEQUENCE [LARGE SCALE GENOMIC DNA]</scope>
    <source>
        <strain evidence="13">CGMCC 4.7132</strain>
    </source>
</reference>
<evidence type="ECO:0000256" key="4">
    <source>
        <dbReference type="ARBA" id="ARBA00022741"/>
    </source>
</evidence>
<evidence type="ECO:0000256" key="7">
    <source>
        <dbReference type="ARBA" id="ARBA00023204"/>
    </source>
</evidence>
<feature type="domain" description="RecF/RecN/SMC N-terminal" evidence="11">
    <location>
        <begin position="8"/>
        <end position="521"/>
    </location>
</feature>
<evidence type="ECO:0000256" key="6">
    <source>
        <dbReference type="ARBA" id="ARBA00022840"/>
    </source>
</evidence>
<name>A0ABV9CHZ2_9ACTN</name>
<keyword evidence="13" id="KW-1185">Reference proteome</keyword>
<dbReference type="InterPro" id="IPR004604">
    <property type="entry name" value="DNA_recomb/repair_RecN"/>
</dbReference>
<evidence type="ECO:0000256" key="3">
    <source>
        <dbReference type="ARBA" id="ARBA00021315"/>
    </source>
</evidence>
<sequence length="611" mass="63876">MRPRVDEVRIKGLGVIDEAVLKLSSGFTVVTGETGAGKTMVVTGLGLLFGGRADPARVRPGADRATIEGTLVVESGGRVAQQVEDTGGEIEDGELIIARTVSTEGRSRAWLGGRSVPVGTLTYLAEDLVAVHGQMDQQRLLQPGRQRAALDRYAGEELVKPLRAYTQAYKRHKEVGETLVELTTKARERAQEADHLRFGLEEIEKADPRPGEEVELKHEEERLAHADALKNAAVNAHTALLGDPMATSQGLQDAVSLLGQARSAVEAVREYDTALSGIGDRLAEAGYLVSDVATELAAYAESVDADPGRLAAVQERRALLNGLIRKYGASTEAVLAWARTAAARVGDLAGDDDRIAELTREHEELTARLTGLAAELTAIRTAAAERFGEAVTAELTALAMPHAKVVVVLAPSGQFGPDGADEIELRMVSHPGAPALPLNKGASGGELSRVMLAIEVVFAGADPVPTFVFDEVDAGVGGKAAVEIGRRLARLARTAQVIVVTHLPQVAAFADQHLVVEKASDGSVVRSGVAALDQEGRARELARMLAGLEDSELGRAHAEELLSNAAADKAAGAAAAARGAAASTGEPASVSGRAAATRASTGTAGKTTRRT</sequence>
<dbReference type="CDD" id="cd03241">
    <property type="entry name" value="ABC_RecN"/>
    <property type="match status" value="1"/>
</dbReference>
<dbReference type="RefSeq" id="WP_380841705.1">
    <property type="nucleotide sequence ID" value="NZ_JBHSFP010000011.1"/>
</dbReference>
<evidence type="ECO:0000256" key="5">
    <source>
        <dbReference type="ARBA" id="ARBA00022763"/>
    </source>
</evidence>
<evidence type="ECO:0000256" key="8">
    <source>
        <dbReference type="ARBA" id="ARBA00033408"/>
    </source>
</evidence>
<accession>A0ABV9CHZ2</accession>
<dbReference type="PANTHER" id="PTHR11059:SF0">
    <property type="entry name" value="DNA REPAIR PROTEIN RECN"/>
    <property type="match status" value="1"/>
</dbReference>
<evidence type="ECO:0000313" key="13">
    <source>
        <dbReference type="Proteomes" id="UP001596004"/>
    </source>
</evidence>
<protein>
    <recommendedName>
        <fullName evidence="3">DNA repair protein RecN</fullName>
    </recommendedName>
    <alternativeName>
        <fullName evidence="8">Recombination protein N</fullName>
    </alternativeName>
</protein>
<proteinExistence type="inferred from homology"/>
<comment type="similarity">
    <text evidence="2">Belongs to the RecN family.</text>
</comment>
<dbReference type="SUPFAM" id="SSF52540">
    <property type="entry name" value="P-loop containing nucleoside triphosphate hydrolases"/>
    <property type="match status" value="2"/>
</dbReference>
<dbReference type="EMBL" id="JBHSFP010000011">
    <property type="protein sequence ID" value="MFC4532824.1"/>
    <property type="molecule type" value="Genomic_DNA"/>
</dbReference>
<evidence type="ECO:0000256" key="9">
    <source>
        <dbReference type="SAM" id="Coils"/>
    </source>
</evidence>
<comment type="caution">
    <text evidence="12">The sequence shown here is derived from an EMBL/GenBank/DDBJ whole genome shotgun (WGS) entry which is preliminary data.</text>
</comment>
<evidence type="ECO:0000313" key="12">
    <source>
        <dbReference type="EMBL" id="MFC4532824.1"/>
    </source>
</evidence>
<dbReference type="PANTHER" id="PTHR11059">
    <property type="entry name" value="DNA REPAIR PROTEIN RECN"/>
    <property type="match status" value="1"/>
</dbReference>
<evidence type="ECO:0000259" key="11">
    <source>
        <dbReference type="Pfam" id="PF02463"/>
    </source>
</evidence>
<dbReference type="Proteomes" id="UP001596004">
    <property type="component" value="Unassembled WGS sequence"/>
</dbReference>
<dbReference type="PIRSF" id="PIRSF003128">
    <property type="entry name" value="RecN"/>
    <property type="match status" value="1"/>
</dbReference>
<gene>
    <name evidence="12" type="primary">recN</name>
    <name evidence="12" type="ORF">ACFO60_18770</name>
</gene>
<evidence type="ECO:0000256" key="10">
    <source>
        <dbReference type="SAM" id="MobiDB-lite"/>
    </source>
</evidence>